<dbReference type="Proteomes" id="UP000196036">
    <property type="component" value="Unassembled WGS sequence"/>
</dbReference>
<comment type="similarity">
    <text evidence="2">Belongs to the SusD family.</text>
</comment>
<sequence length="587" mass="66932">MKQNKYGAWAIGAWMLLLTAVSCTDSYEGTPVNMFTEDYLFSRTDSNGVVARQFLNRIYWYMRNGHNGVNGDYLDAASDDALSVNSGDPDVYKLAVGRYSASSTIPSDMIWTDPYGLIRRVNILLNGIDVVPFNTTYIDALGNARPLNVSMKAEARFLRAYFYFELMKRYGGIPIIGDKVYDLNENIELPRSTFEQTVKYIVSELDAIKDDLRSLPLPDAAANAHVVTTQAAQALKIRVLLYAASPLFNEKPVESGNELVGYATYDRERWKTAADAARSFMNAYGTDGGPLGLDPNFKDVFTNWYDNTIHKEMIFFRENDSNTSIETANGPLGLSGAKQGNGRTNPTQNLVDAFLMKDGYFINEEGSAYEYDPQHPYDNRDPRLEYTIIHNGTNWLNNTMQTWQGGANNPLGSSYSLTSYYMRKFMGNFESGSEYQATLHNWVMFRYAEILLNFAEAENEYLSSPSQDVYDAIIALRKRAGIEAGNDNLYGLRDDMSQADMRKVIQNERRIELAFEEHRYWDIRRWRLAEMIYAQPVKGMFITTSLTGTTYIPQDVLTVDWDNKRYLYPIPYSEVIKNKNMVQNPNW</sequence>
<dbReference type="InterPro" id="IPR012944">
    <property type="entry name" value="SusD_RagB_dom"/>
</dbReference>
<keyword evidence="5" id="KW-0998">Cell outer membrane</keyword>
<keyword evidence="4" id="KW-0472">Membrane</keyword>
<evidence type="ECO:0000256" key="5">
    <source>
        <dbReference type="ARBA" id="ARBA00023237"/>
    </source>
</evidence>
<evidence type="ECO:0000313" key="9">
    <source>
        <dbReference type="Proteomes" id="UP000196036"/>
    </source>
</evidence>
<keyword evidence="3" id="KW-0732">Signal</keyword>
<feature type="domain" description="SusD-like N-terminal" evidence="7">
    <location>
        <begin position="78"/>
        <end position="210"/>
    </location>
</feature>
<protein>
    <submittedName>
        <fullName evidence="8">RagB/SusD family nutrient uptake outer membrane protein</fullName>
    </submittedName>
</protein>
<gene>
    <name evidence="8" type="ORF">B5E52_03365</name>
</gene>
<dbReference type="Pfam" id="PF07980">
    <property type="entry name" value="SusD_RagB"/>
    <property type="match status" value="1"/>
</dbReference>
<evidence type="ECO:0000313" key="8">
    <source>
        <dbReference type="EMBL" id="OUQ73566.1"/>
    </source>
</evidence>
<comment type="caution">
    <text evidence="8">The sequence shown here is derived from an EMBL/GenBank/DDBJ whole genome shotgun (WGS) entry which is preliminary data.</text>
</comment>
<evidence type="ECO:0000256" key="2">
    <source>
        <dbReference type="ARBA" id="ARBA00006275"/>
    </source>
</evidence>
<dbReference type="Gene3D" id="1.25.40.390">
    <property type="match status" value="1"/>
</dbReference>
<dbReference type="InterPro" id="IPR033985">
    <property type="entry name" value="SusD-like_N"/>
</dbReference>
<dbReference type="PROSITE" id="PS51257">
    <property type="entry name" value="PROKAR_LIPOPROTEIN"/>
    <property type="match status" value="1"/>
</dbReference>
<evidence type="ECO:0000256" key="3">
    <source>
        <dbReference type="ARBA" id="ARBA00022729"/>
    </source>
</evidence>
<evidence type="ECO:0000256" key="1">
    <source>
        <dbReference type="ARBA" id="ARBA00004442"/>
    </source>
</evidence>
<dbReference type="AlphaFoldDB" id="A0A1Y4VNR0"/>
<feature type="domain" description="RagB/SusD" evidence="6">
    <location>
        <begin position="311"/>
        <end position="587"/>
    </location>
</feature>
<dbReference type="RefSeq" id="WP_008020720.1">
    <property type="nucleotide sequence ID" value="NZ_BAABZH010000001.1"/>
</dbReference>
<comment type="subcellular location">
    <subcellularLocation>
        <location evidence="1">Cell outer membrane</location>
    </subcellularLocation>
</comment>
<dbReference type="Pfam" id="PF14322">
    <property type="entry name" value="SusD-like_3"/>
    <property type="match status" value="1"/>
</dbReference>
<reference evidence="9" key="1">
    <citation type="submission" date="2017-04" db="EMBL/GenBank/DDBJ databases">
        <title>Function of individual gut microbiota members based on whole genome sequencing of pure cultures obtained from chicken caecum.</title>
        <authorList>
            <person name="Medvecky M."/>
            <person name="Cejkova D."/>
            <person name="Polansky O."/>
            <person name="Karasova D."/>
            <person name="Kubasova T."/>
            <person name="Cizek A."/>
            <person name="Rychlik I."/>
        </authorList>
    </citation>
    <scope>NUCLEOTIDE SEQUENCE [LARGE SCALE GENOMIC DNA]</scope>
    <source>
        <strain evidence="9">An109</strain>
    </source>
</reference>
<evidence type="ECO:0000256" key="4">
    <source>
        <dbReference type="ARBA" id="ARBA00023136"/>
    </source>
</evidence>
<proteinExistence type="inferred from homology"/>
<dbReference type="EMBL" id="NFLW01000004">
    <property type="protein sequence ID" value="OUQ73566.1"/>
    <property type="molecule type" value="Genomic_DNA"/>
</dbReference>
<evidence type="ECO:0000259" key="7">
    <source>
        <dbReference type="Pfam" id="PF14322"/>
    </source>
</evidence>
<dbReference type="SUPFAM" id="SSF48452">
    <property type="entry name" value="TPR-like"/>
    <property type="match status" value="1"/>
</dbReference>
<name>A0A1Y4VNR0_9BACE</name>
<organism evidence="8 9">
    <name type="scientific">Bacteroides xylanisolvens</name>
    <dbReference type="NCBI Taxonomy" id="371601"/>
    <lineage>
        <taxon>Bacteria</taxon>
        <taxon>Pseudomonadati</taxon>
        <taxon>Bacteroidota</taxon>
        <taxon>Bacteroidia</taxon>
        <taxon>Bacteroidales</taxon>
        <taxon>Bacteroidaceae</taxon>
        <taxon>Bacteroides</taxon>
    </lineage>
</organism>
<dbReference type="GO" id="GO:0009279">
    <property type="term" value="C:cell outer membrane"/>
    <property type="evidence" value="ECO:0007669"/>
    <property type="project" value="UniProtKB-SubCell"/>
</dbReference>
<evidence type="ECO:0000259" key="6">
    <source>
        <dbReference type="Pfam" id="PF07980"/>
    </source>
</evidence>
<accession>A0A1Y4VNR0</accession>
<dbReference type="InterPro" id="IPR011990">
    <property type="entry name" value="TPR-like_helical_dom_sf"/>
</dbReference>